<accession>A0ABR7M0V5</accession>
<dbReference type="SUPFAM" id="SSF52540">
    <property type="entry name" value="P-loop containing nucleoside triphosphate hydrolases"/>
    <property type="match status" value="1"/>
</dbReference>
<dbReference type="InterPro" id="IPR027417">
    <property type="entry name" value="P-loop_NTPase"/>
</dbReference>
<name>A0ABR7M0V5_9ACTN</name>
<dbReference type="RefSeq" id="WP_187247777.1">
    <property type="nucleotide sequence ID" value="NZ_BAAAOK010000031.1"/>
</dbReference>
<sequence length="167" mass="18759">MMDSPGYDVIHELDPDRVADVRQMRQYDTVFVDCPGSLEGRDILSQIVKASTFVLIPYDHEPESVLPTLRTARRVAELGIPHAVVVTKANPQVGADHVLDAWKTLKDQGIPHFQSFVRLYRAWPNSLKAGVPITRWSERHSPKIREVIAAVHTELLLNIGRVAGAHR</sequence>
<gene>
    <name evidence="1" type="ORF">HKK74_35385</name>
</gene>
<dbReference type="Gene3D" id="3.40.50.300">
    <property type="entry name" value="P-loop containing nucleotide triphosphate hydrolases"/>
    <property type="match status" value="1"/>
</dbReference>
<protein>
    <submittedName>
        <fullName evidence="1">Uncharacterized protein</fullName>
    </submittedName>
</protein>
<reference evidence="1 2" key="1">
    <citation type="submission" date="2020-06" db="EMBL/GenBank/DDBJ databases">
        <title>Actinomadura xiongansis sp. nov., isolated from soil of Baiyangdian.</title>
        <authorList>
            <person name="Zhang X."/>
        </authorList>
    </citation>
    <scope>NUCLEOTIDE SEQUENCE [LARGE SCALE GENOMIC DNA]</scope>
    <source>
        <strain evidence="1 2">HBUM206468</strain>
    </source>
</reference>
<proteinExistence type="predicted"/>
<keyword evidence="2" id="KW-1185">Reference proteome</keyword>
<comment type="caution">
    <text evidence="1">The sequence shown here is derived from an EMBL/GenBank/DDBJ whole genome shotgun (WGS) entry which is preliminary data.</text>
</comment>
<dbReference type="Proteomes" id="UP000805614">
    <property type="component" value="Unassembled WGS sequence"/>
</dbReference>
<evidence type="ECO:0000313" key="2">
    <source>
        <dbReference type="Proteomes" id="UP000805614"/>
    </source>
</evidence>
<organism evidence="1 2">
    <name type="scientific">Actinomadura alba</name>
    <dbReference type="NCBI Taxonomy" id="406431"/>
    <lineage>
        <taxon>Bacteria</taxon>
        <taxon>Bacillati</taxon>
        <taxon>Actinomycetota</taxon>
        <taxon>Actinomycetes</taxon>
        <taxon>Streptosporangiales</taxon>
        <taxon>Thermomonosporaceae</taxon>
        <taxon>Actinomadura</taxon>
    </lineage>
</organism>
<evidence type="ECO:0000313" key="1">
    <source>
        <dbReference type="EMBL" id="MBC6470737.1"/>
    </source>
</evidence>
<dbReference type="EMBL" id="JABVEC010000047">
    <property type="protein sequence ID" value="MBC6470737.1"/>
    <property type="molecule type" value="Genomic_DNA"/>
</dbReference>